<keyword evidence="3" id="KW-1185">Reference proteome</keyword>
<proteinExistence type="predicted"/>
<dbReference type="EMBL" id="JFKE01000003">
    <property type="protein sequence ID" value="KAJ56175.1"/>
    <property type="molecule type" value="Genomic_DNA"/>
</dbReference>
<evidence type="ECO:0000313" key="2">
    <source>
        <dbReference type="EMBL" id="KAJ56175.1"/>
    </source>
</evidence>
<dbReference type="RefSeq" id="WP_035258427.1">
    <property type="nucleotide sequence ID" value="NZ_JFKE01000003.1"/>
</dbReference>
<dbReference type="SUPFAM" id="SSF53335">
    <property type="entry name" value="S-adenosyl-L-methionine-dependent methyltransferases"/>
    <property type="match status" value="1"/>
</dbReference>
<evidence type="ECO:0000313" key="3">
    <source>
        <dbReference type="Proteomes" id="UP000026249"/>
    </source>
</evidence>
<accession>A0A037ZIA0</accession>
<evidence type="ECO:0000259" key="1">
    <source>
        <dbReference type="Pfam" id="PF08241"/>
    </source>
</evidence>
<comment type="caution">
    <text evidence="2">The sequence shown here is derived from an EMBL/GenBank/DDBJ whole genome shotgun (WGS) entry which is preliminary data.</text>
</comment>
<feature type="domain" description="Methyltransferase type 11" evidence="1">
    <location>
        <begin position="59"/>
        <end position="153"/>
    </location>
</feature>
<protein>
    <recommendedName>
        <fullName evidence="1">Methyltransferase type 11 domain-containing protein</fullName>
    </recommendedName>
</protein>
<gene>
    <name evidence="2" type="ORF">ACMU_10510</name>
</gene>
<dbReference type="AlphaFoldDB" id="A0A037ZIA0"/>
<dbReference type="InterPro" id="IPR029063">
    <property type="entry name" value="SAM-dependent_MTases_sf"/>
</dbReference>
<dbReference type="STRING" id="1454373.ACMU_10510"/>
<dbReference type="CDD" id="cd02440">
    <property type="entry name" value="AdoMet_MTases"/>
    <property type="match status" value="1"/>
</dbReference>
<dbReference type="PANTHER" id="PTHR43591:SF24">
    <property type="entry name" value="2-METHOXY-6-POLYPRENYL-1,4-BENZOQUINOL METHYLASE, MITOCHONDRIAL"/>
    <property type="match status" value="1"/>
</dbReference>
<dbReference type="PANTHER" id="PTHR43591">
    <property type="entry name" value="METHYLTRANSFERASE"/>
    <property type="match status" value="1"/>
</dbReference>
<dbReference type="GO" id="GO:0008757">
    <property type="term" value="F:S-adenosylmethionine-dependent methyltransferase activity"/>
    <property type="evidence" value="ECO:0007669"/>
    <property type="project" value="InterPro"/>
</dbReference>
<reference evidence="2 3" key="1">
    <citation type="submission" date="2014-03" db="EMBL/GenBank/DDBJ databases">
        <title>Draft Genome Sequence of Actibacterium mucosum KCTC 23349, a Marine Alphaproteobacterium with Complex Ionic Requirements Isolated from Mediterranean Seawater at Malvarrosa Beach, Valencia, Spain.</title>
        <authorList>
            <person name="Arahal D.R."/>
            <person name="Shao Z."/>
            <person name="Lai Q."/>
            <person name="Pujalte M.J."/>
        </authorList>
    </citation>
    <scope>NUCLEOTIDE SEQUENCE [LARGE SCALE GENOMIC DNA]</scope>
    <source>
        <strain evidence="2 3">KCTC 23349</strain>
    </source>
</reference>
<dbReference type="InterPro" id="IPR013216">
    <property type="entry name" value="Methyltransf_11"/>
</dbReference>
<name>A0A037ZIA0_9RHOB</name>
<dbReference type="Pfam" id="PF08241">
    <property type="entry name" value="Methyltransf_11"/>
    <property type="match status" value="1"/>
</dbReference>
<sequence length="256" mass="28926">MTGRHVGMNRDYWNGMADDWVEPGRLAWGSPNVNWGIWRNPETEVQMLPEDMRGMDAIELGCGTAYIAAWMARRGAKVTGIDISSGQLATARELAAEHKIDLTLIEGNAEETGLPDASFDFAISEYGAAIWCDPDLWLREAWRLLRPGGRLVFLGNHPLVMACTPWDGAKCEPTLHRPMRDMRTFDWSEVEIDPGGFEFNLSHADWMKLFAEIGFTIDGYLELYAPPDNTRDLFAISGTWARDYPSEQVWKLTKPL</sequence>
<dbReference type="Proteomes" id="UP000026249">
    <property type="component" value="Unassembled WGS sequence"/>
</dbReference>
<organism evidence="2 3">
    <name type="scientific">Actibacterium mucosum KCTC 23349</name>
    <dbReference type="NCBI Taxonomy" id="1454373"/>
    <lineage>
        <taxon>Bacteria</taxon>
        <taxon>Pseudomonadati</taxon>
        <taxon>Pseudomonadota</taxon>
        <taxon>Alphaproteobacteria</taxon>
        <taxon>Rhodobacterales</taxon>
        <taxon>Roseobacteraceae</taxon>
        <taxon>Actibacterium</taxon>
    </lineage>
</organism>
<dbReference type="OrthoDB" id="161159at2"/>
<dbReference type="Gene3D" id="3.40.50.150">
    <property type="entry name" value="Vaccinia Virus protein VP39"/>
    <property type="match status" value="1"/>
</dbReference>